<feature type="chain" id="PRO_5020290896" description="Cohesin domain-containing protein" evidence="1">
    <location>
        <begin position="25"/>
        <end position="662"/>
    </location>
</feature>
<dbReference type="AlphaFoldDB" id="A0A4R6S3L1"/>
<dbReference type="EMBL" id="SNXX01000011">
    <property type="protein sequence ID" value="TDP94201.1"/>
    <property type="molecule type" value="Genomic_DNA"/>
</dbReference>
<organism evidence="2 3">
    <name type="scientific">Halanaerobium saccharolyticum</name>
    <dbReference type="NCBI Taxonomy" id="43595"/>
    <lineage>
        <taxon>Bacteria</taxon>
        <taxon>Bacillati</taxon>
        <taxon>Bacillota</taxon>
        <taxon>Clostridia</taxon>
        <taxon>Halanaerobiales</taxon>
        <taxon>Halanaerobiaceae</taxon>
        <taxon>Halanaerobium</taxon>
    </lineage>
</organism>
<accession>A0A4R6S3L1</accession>
<evidence type="ECO:0000256" key="1">
    <source>
        <dbReference type="SAM" id="SignalP"/>
    </source>
</evidence>
<evidence type="ECO:0000313" key="3">
    <source>
        <dbReference type="Proteomes" id="UP000295176"/>
    </source>
</evidence>
<evidence type="ECO:0008006" key="4">
    <source>
        <dbReference type="Google" id="ProtNLM"/>
    </source>
</evidence>
<dbReference type="RefSeq" id="WP_133530427.1">
    <property type="nucleotide sequence ID" value="NZ_SNXX01000011.1"/>
</dbReference>
<dbReference type="InterPro" id="IPR008965">
    <property type="entry name" value="CBM2/CBM3_carb-bd_dom_sf"/>
</dbReference>
<gene>
    <name evidence="2" type="ORF">C7957_11193</name>
</gene>
<keyword evidence="1" id="KW-0732">Signal</keyword>
<evidence type="ECO:0000313" key="2">
    <source>
        <dbReference type="EMBL" id="TDP94201.1"/>
    </source>
</evidence>
<comment type="caution">
    <text evidence="2">The sequence shown here is derived from an EMBL/GenBank/DDBJ whole genome shotgun (WGS) entry which is preliminary data.</text>
</comment>
<dbReference type="GO" id="GO:0030246">
    <property type="term" value="F:carbohydrate binding"/>
    <property type="evidence" value="ECO:0007669"/>
    <property type="project" value="InterPro"/>
</dbReference>
<dbReference type="Proteomes" id="UP000295176">
    <property type="component" value="Unassembled WGS sequence"/>
</dbReference>
<feature type="signal peptide" evidence="1">
    <location>
        <begin position="1"/>
        <end position="24"/>
    </location>
</feature>
<dbReference type="Gene3D" id="2.60.40.680">
    <property type="match status" value="1"/>
</dbReference>
<dbReference type="SUPFAM" id="SSF49384">
    <property type="entry name" value="Carbohydrate-binding domain"/>
    <property type="match status" value="1"/>
</dbReference>
<proteinExistence type="predicted"/>
<name>A0A4R6S3L1_9FIRM</name>
<reference evidence="2 3" key="1">
    <citation type="submission" date="2019-03" db="EMBL/GenBank/DDBJ databases">
        <title>Subsurface microbial communities from deep shales in Ohio and West Virginia, USA.</title>
        <authorList>
            <person name="Wrighton K."/>
        </authorList>
    </citation>
    <scope>NUCLEOTIDE SEQUENCE [LARGE SCALE GENOMIC DNA]</scope>
    <source>
        <strain evidence="2 3">MSL 7</strain>
    </source>
</reference>
<sequence length="662" mass="74227">MKKYRYIISVSLILLLVFSFQAAAQNNFFQNEDEHNNLRFGNEYIVIVVNQNQNSQGRFAVETTGGAPARENDDNKPLIYGRPNPWTSYTSLWINDQKYVFGGLTERRAGDGARYGEVIQEPTVEDNKIVTKTRFDNIVVEQILSIVKSSTTGLADSAQIQYRVTNEGQQEDKVGLRIMLDTMLGENDGAPFRLGEDTISTDKLYYDKQLDDFWQAFDSVSNPQVTSQGSFIGPDVSTPDRVYFSDWGSLADGVWDFDFNPGQDFMRKGEYEIDSAMAMYWVPEILEPGQTKTYITKYGLGGITIVPGILSLGVTSPAEVTLDDNNQTFPVVAYLENTSEINARNVSIQIDLPDGFNAEQVSRDLGDMEPGDISQITWNVEAEDRNNLPESMTYRVIVDADNTDSNEVERKVEFLGPPQLDANITLMEEVESIDGRLEPNPFRIQAEINNSGETSLYGVEAELILPPGLVTASSEISKKNVGILRNNEKININWAIEALRVDGTLPFALKVSGLNNYQKTIVEEINLPALKPLILLRETRGQRDEDYFAVDIVAANIAEAENIAFDLNYDSEKLLLTHISRGDFFVGDNNLLPFNRPDRSERGKVIFDQEFPFNKANGVIATVHFKLKEDEPGNISINNFEAVNGPGDSFEIEIRNILEEEN</sequence>
<protein>
    <recommendedName>
        <fullName evidence="4">Cohesin domain-containing protein</fullName>
    </recommendedName>
</protein>